<keyword evidence="2" id="KW-1185">Reference proteome</keyword>
<gene>
    <name evidence="1" type="ORF">GDO81_021700</name>
</gene>
<name>A0AAV6YT32_ENGPU</name>
<dbReference type="PRINTS" id="PR01345">
    <property type="entry name" value="CERVTRCPTASE"/>
</dbReference>
<proteinExistence type="predicted"/>
<organism evidence="1 2">
    <name type="scientific">Engystomops pustulosus</name>
    <name type="common">Tungara frog</name>
    <name type="synonym">Physalaemus pustulosus</name>
    <dbReference type="NCBI Taxonomy" id="76066"/>
    <lineage>
        <taxon>Eukaryota</taxon>
        <taxon>Metazoa</taxon>
        <taxon>Chordata</taxon>
        <taxon>Craniata</taxon>
        <taxon>Vertebrata</taxon>
        <taxon>Euteleostomi</taxon>
        <taxon>Amphibia</taxon>
        <taxon>Batrachia</taxon>
        <taxon>Anura</taxon>
        <taxon>Neobatrachia</taxon>
        <taxon>Hyloidea</taxon>
        <taxon>Leptodactylidae</taxon>
        <taxon>Leiuperinae</taxon>
        <taxon>Engystomops</taxon>
    </lineage>
</organism>
<evidence type="ECO:0000313" key="2">
    <source>
        <dbReference type="Proteomes" id="UP000824782"/>
    </source>
</evidence>
<dbReference type="EMBL" id="WNYA01017341">
    <property type="protein sequence ID" value="KAG8538960.1"/>
    <property type="molecule type" value="Genomic_DNA"/>
</dbReference>
<accession>A0AAV6YT32</accession>
<dbReference type="AlphaFoldDB" id="A0AAV6YT32"/>
<comment type="caution">
    <text evidence="1">The sequence shown here is derived from an EMBL/GenBank/DDBJ whole genome shotgun (WGS) entry which is preliminary data.</text>
</comment>
<protein>
    <recommendedName>
        <fullName evidence="3">Reverse transcriptase</fullName>
    </recommendedName>
</protein>
<reference evidence="1" key="1">
    <citation type="thesis" date="2020" institute="ProQuest LLC" country="789 East Eisenhower Parkway, Ann Arbor, MI, USA">
        <title>Comparative Genomics and Chromosome Evolution.</title>
        <authorList>
            <person name="Mudd A.B."/>
        </authorList>
    </citation>
    <scope>NUCLEOTIDE SEQUENCE</scope>
    <source>
        <strain evidence="1">237g6f4</strain>
        <tissue evidence="1">Blood</tissue>
    </source>
</reference>
<dbReference type="Proteomes" id="UP000824782">
    <property type="component" value="Unassembled WGS sequence"/>
</dbReference>
<sequence length="232" mass="27321">MHLGHGNKKYNYVLNGQLLSKTEAEKDLGVLVDGKLNFSDQSQAAAAKANKIMGCIKRGIDSHDKDIVLPLYKSLVRPHMEYCVQFWAPVYKKDIVELERVQRRATRIIRGLGELEYTDRLKNLGLFSLEKRRLRGDLNTMYKYLNGQYKDLSKDLFIPRPVTRTRGHPLRLEERRFYHQHRQMFFTVRAVRLWNSLPQEVVMVDSMYMYKRGLDTFLERKNITGYGDKTFI</sequence>
<evidence type="ECO:0008006" key="3">
    <source>
        <dbReference type="Google" id="ProtNLM"/>
    </source>
</evidence>
<evidence type="ECO:0000313" key="1">
    <source>
        <dbReference type="EMBL" id="KAG8538960.1"/>
    </source>
</evidence>
<dbReference type="PANTHER" id="PTHR33332">
    <property type="entry name" value="REVERSE TRANSCRIPTASE DOMAIN-CONTAINING PROTEIN"/>
    <property type="match status" value="1"/>
</dbReference>